<keyword evidence="1" id="KW-1133">Transmembrane helix</keyword>
<feature type="transmembrane region" description="Helical" evidence="1">
    <location>
        <begin position="12"/>
        <end position="34"/>
    </location>
</feature>
<sequence length="409" mass="43835">MTKRTIPNRTRWIAGGVLVIAAIGLSVPVTLLTLPNVLPAKMRAKLADTPIASSPPARSSAAALAFQADQSPQTLDRVETLAREAILDDPLEVSAIRSLSFVKAYRGDGEGAMRLLRYGENLSRRDLMTELALAMEAKRIGNGEEMIRHYGHALATTGRSYDLVVSQLIDAAADPEVARELGQAMARGPEWRTRLMPLFVVRNEDKASLSAWAEGLWGKGVPTKDRASAGTVVNQLLKLGANAEAAQLIHALDAGGDKGAGRTLVRNGDFEDKNVAALGWSYQSGASLSAMPMPAEDGKGRVLEMRAGSGHLGQVARQVMALGEGQYALSARLWANKQADKAMPQIRLTCAGTDNAIAELKRDSEREIAAGEFTIPADCDVQFLDVRFGSSVFVTDSRGYADDIAITPR</sequence>
<proteinExistence type="predicted"/>
<dbReference type="RefSeq" id="WP_066773255.1">
    <property type="nucleotide sequence ID" value="NZ_BMIP01000001.1"/>
</dbReference>
<dbReference type="EMBL" id="BMIP01000001">
    <property type="protein sequence ID" value="GGD59688.1"/>
    <property type="molecule type" value="Genomic_DNA"/>
</dbReference>
<dbReference type="AlphaFoldDB" id="A0A916YSL1"/>
<reference evidence="2" key="1">
    <citation type="journal article" date="2014" name="Int. J. Syst. Evol. Microbiol.">
        <title>Complete genome sequence of Corynebacterium casei LMG S-19264T (=DSM 44701T), isolated from a smear-ripened cheese.</title>
        <authorList>
            <consortium name="US DOE Joint Genome Institute (JGI-PGF)"/>
            <person name="Walter F."/>
            <person name="Albersmeier A."/>
            <person name="Kalinowski J."/>
            <person name="Ruckert C."/>
        </authorList>
    </citation>
    <scope>NUCLEOTIDE SEQUENCE</scope>
    <source>
        <strain evidence="2">CGMCC 1.15360</strain>
    </source>
</reference>
<keyword evidence="3" id="KW-1185">Reference proteome</keyword>
<reference evidence="2" key="2">
    <citation type="submission" date="2020-09" db="EMBL/GenBank/DDBJ databases">
        <authorList>
            <person name="Sun Q."/>
            <person name="Zhou Y."/>
        </authorList>
    </citation>
    <scope>NUCLEOTIDE SEQUENCE</scope>
    <source>
        <strain evidence="2">CGMCC 1.15360</strain>
    </source>
</reference>
<evidence type="ECO:0000313" key="2">
    <source>
        <dbReference type="EMBL" id="GGD59688.1"/>
    </source>
</evidence>
<evidence type="ECO:0000313" key="3">
    <source>
        <dbReference type="Proteomes" id="UP000612349"/>
    </source>
</evidence>
<gene>
    <name evidence="2" type="ORF">GCM10010990_06360</name>
</gene>
<dbReference type="OrthoDB" id="7400976at2"/>
<comment type="caution">
    <text evidence="2">The sequence shown here is derived from an EMBL/GenBank/DDBJ whole genome shotgun (WGS) entry which is preliminary data.</text>
</comment>
<evidence type="ECO:0000256" key="1">
    <source>
        <dbReference type="SAM" id="Phobius"/>
    </source>
</evidence>
<keyword evidence="1" id="KW-0472">Membrane</keyword>
<dbReference type="Proteomes" id="UP000612349">
    <property type="component" value="Unassembled WGS sequence"/>
</dbReference>
<name>A0A916YSL1_9SPHN</name>
<dbReference type="Gene3D" id="2.60.120.260">
    <property type="entry name" value="Galactose-binding domain-like"/>
    <property type="match status" value="1"/>
</dbReference>
<organism evidence="2 3">
    <name type="scientific">Croceicoccus mobilis</name>
    <dbReference type="NCBI Taxonomy" id="1703339"/>
    <lineage>
        <taxon>Bacteria</taxon>
        <taxon>Pseudomonadati</taxon>
        <taxon>Pseudomonadota</taxon>
        <taxon>Alphaproteobacteria</taxon>
        <taxon>Sphingomonadales</taxon>
        <taxon>Erythrobacteraceae</taxon>
        <taxon>Croceicoccus</taxon>
    </lineage>
</organism>
<protein>
    <submittedName>
        <fullName evidence="2">Uncharacterized protein</fullName>
    </submittedName>
</protein>
<accession>A0A916YSL1</accession>
<keyword evidence="1" id="KW-0812">Transmembrane</keyword>